<sequence length="601" mass="68029">MNALGALAAFAAASSLFCGATAARHSYAEGDKVKLWANVVGPFSNPSVTYQYYERLPFCQPLDGLVHKPATLGELVDGNRLVLTPYDIAFQQNRERVTLCSKALTRREVQQFQAAIRDDFYFQMVLDDSLPMWGFVGKLEKVAPATPAEKETHRISLFTHMHFDIAYNLDRVIEVNVSTDSSRTVDISEDVTPNTEDGTIRAEFTYSVVWSPTDIPYAQRMEKYRRVQFLPQHLEIHWFSIINSCVTVLLLTGFLATILLRVLRNDFLRFSRDEDAMEDAEESGWKYCHGDVFRFPPNHNLFCALIGTGTQLFFLGIFIFLLSCVGAFAPYSRGSMYTALIVLYALTAGIAGYTAGSYYRQMGGTAWVRNTLLTCVVFCGPFFIAFCINNTIAIAYGSTAAFPFGTICIIAVIWALVTLPLTILGCIIGKNTRTDFKAPCRTTKYPREVPDLPWYRSALPQMLGAGFLPFSAIYIELYYIFASVWGHKIYTIYPILFIVFIILLIVTAFICVAMTYFQLAAEDHRWWWRSFFCGGSTGLFVYAYSIYFYFQRSDMSGLMQSCFFFGYVACVCLGFFIMLGTVGWRASLLFVRHIYKAIKCE</sequence>
<keyword evidence="11" id="KW-1185">Reference proteome</keyword>
<feature type="transmembrane region" description="Helical" evidence="9">
    <location>
        <begin position="238"/>
        <end position="263"/>
    </location>
</feature>
<dbReference type="GO" id="GO:0010008">
    <property type="term" value="C:endosome membrane"/>
    <property type="evidence" value="ECO:0007669"/>
    <property type="project" value="UniProtKB-SubCell"/>
</dbReference>
<evidence type="ECO:0000256" key="7">
    <source>
        <dbReference type="ARBA" id="ARBA00022989"/>
    </source>
</evidence>
<evidence type="ECO:0000256" key="3">
    <source>
        <dbReference type="ARBA" id="ARBA00005227"/>
    </source>
</evidence>
<keyword evidence="8 9" id="KW-0472">Membrane</keyword>
<feature type="transmembrane region" description="Helical" evidence="9">
    <location>
        <begin position="402"/>
        <end position="428"/>
    </location>
</feature>
<evidence type="ECO:0000256" key="5">
    <source>
        <dbReference type="ARBA" id="ARBA00022729"/>
    </source>
</evidence>
<accession>A0AAW1QBD6</accession>
<gene>
    <name evidence="10" type="ORF">WJX81_006923</name>
</gene>
<dbReference type="AlphaFoldDB" id="A0AAW1QBD6"/>
<evidence type="ECO:0000313" key="11">
    <source>
        <dbReference type="Proteomes" id="UP001445335"/>
    </source>
</evidence>
<comment type="similarity">
    <text evidence="3 9">Belongs to the nonaspanin (TM9SF) (TC 9.A.2) family.</text>
</comment>
<dbReference type="PANTHER" id="PTHR10766:SF177">
    <property type="entry name" value="TRANSMEMBRANE 9 SUPERFAMILY MEMBER 1"/>
    <property type="match status" value="1"/>
</dbReference>
<feature type="transmembrane region" description="Helical" evidence="9">
    <location>
        <begin position="462"/>
        <end position="481"/>
    </location>
</feature>
<evidence type="ECO:0000256" key="1">
    <source>
        <dbReference type="ARBA" id="ARBA00004337"/>
    </source>
</evidence>
<name>A0AAW1QBD6_9CHLO</name>
<feature type="transmembrane region" description="Helical" evidence="9">
    <location>
        <begin position="371"/>
        <end position="396"/>
    </location>
</feature>
<feature type="signal peptide" evidence="9">
    <location>
        <begin position="1"/>
        <end position="22"/>
    </location>
</feature>
<dbReference type="InterPro" id="IPR004240">
    <property type="entry name" value="EMP70"/>
</dbReference>
<organism evidence="10 11">
    <name type="scientific">Elliptochloris bilobata</name>
    <dbReference type="NCBI Taxonomy" id="381761"/>
    <lineage>
        <taxon>Eukaryota</taxon>
        <taxon>Viridiplantae</taxon>
        <taxon>Chlorophyta</taxon>
        <taxon>core chlorophytes</taxon>
        <taxon>Trebouxiophyceae</taxon>
        <taxon>Trebouxiophyceae incertae sedis</taxon>
        <taxon>Elliptochloris clade</taxon>
        <taxon>Elliptochloris</taxon>
    </lineage>
</organism>
<protein>
    <recommendedName>
        <fullName evidence="9">Transmembrane 9 superfamily member</fullName>
    </recommendedName>
</protein>
<dbReference type="Pfam" id="PF02990">
    <property type="entry name" value="EMP70"/>
    <property type="match status" value="1"/>
</dbReference>
<reference evidence="10 11" key="1">
    <citation type="journal article" date="2024" name="Nat. Commun.">
        <title>Phylogenomics reveals the evolutionary origins of lichenization in chlorophyte algae.</title>
        <authorList>
            <person name="Puginier C."/>
            <person name="Libourel C."/>
            <person name="Otte J."/>
            <person name="Skaloud P."/>
            <person name="Haon M."/>
            <person name="Grisel S."/>
            <person name="Petersen M."/>
            <person name="Berrin J.G."/>
            <person name="Delaux P.M."/>
            <person name="Dal Grande F."/>
            <person name="Keller J."/>
        </authorList>
    </citation>
    <scope>NUCLEOTIDE SEQUENCE [LARGE SCALE GENOMIC DNA]</scope>
    <source>
        <strain evidence="10 11">SAG 245.80</strain>
    </source>
</reference>
<keyword evidence="5 9" id="KW-0732">Signal</keyword>
<evidence type="ECO:0000256" key="9">
    <source>
        <dbReference type="RuleBase" id="RU363079"/>
    </source>
</evidence>
<evidence type="ECO:0000256" key="2">
    <source>
        <dbReference type="ARBA" id="ARBA00004653"/>
    </source>
</evidence>
<dbReference type="GO" id="GO:0000139">
    <property type="term" value="C:Golgi membrane"/>
    <property type="evidence" value="ECO:0007669"/>
    <property type="project" value="UniProtKB-SubCell"/>
</dbReference>
<evidence type="ECO:0000313" key="10">
    <source>
        <dbReference type="EMBL" id="KAK9819092.1"/>
    </source>
</evidence>
<proteinExistence type="inferred from homology"/>
<feature type="transmembrane region" description="Helical" evidence="9">
    <location>
        <begin position="562"/>
        <end position="584"/>
    </location>
</feature>
<keyword evidence="6" id="KW-0967">Endosome</keyword>
<feature type="chain" id="PRO_5043109433" description="Transmembrane 9 superfamily member" evidence="9">
    <location>
        <begin position="23"/>
        <end position="601"/>
    </location>
</feature>
<feature type="transmembrane region" description="Helical" evidence="9">
    <location>
        <begin position="531"/>
        <end position="550"/>
    </location>
</feature>
<keyword evidence="7 9" id="KW-1133">Transmembrane helix</keyword>
<comment type="subcellular location">
    <subcellularLocation>
        <location evidence="1">Endosome membrane</location>
        <topology evidence="1">Multi-pass membrane protein</topology>
    </subcellularLocation>
    <subcellularLocation>
        <location evidence="2">Golgi apparatus membrane</location>
        <topology evidence="2">Multi-pass membrane protein</topology>
    </subcellularLocation>
</comment>
<evidence type="ECO:0000256" key="6">
    <source>
        <dbReference type="ARBA" id="ARBA00022753"/>
    </source>
</evidence>
<dbReference type="Proteomes" id="UP001445335">
    <property type="component" value="Unassembled WGS sequence"/>
</dbReference>
<dbReference type="GO" id="GO:0072657">
    <property type="term" value="P:protein localization to membrane"/>
    <property type="evidence" value="ECO:0007669"/>
    <property type="project" value="TreeGrafter"/>
</dbReference>
<dbReference type="EMBL" id="JALJOU010000130">
    <property type="protein sequence ID" value="KAK9819092.1"/>
    <property type="molecule type" value="Genomic_DNA"/>
</dbReference>
<evidence type="ECO:0000256" key="8">
    <source>
        <dbReference type="ARBA" id="ARBA00023136"/>
    </source>
</evidence>
<evidence type="ECO:0000256" key="4">
    <source>
        <dbReference type="ARBA" id="ARBA00022692"/>
    </source>
</evidence>
<feature type="transmembrane region" description="Helical" evidence="9">
    <location>
        <begin position="493"/>
        <end position="519"/>
    </location>
</feature>
<comment type="caution">
    <text evidence="10">The sequence shown here is derived from an EMBL/GenBank/DDBJ whole genome shotgun (WGS) entry which is preliminary data.</text>
</comment>
<keyword evidence="4 9" id="KW-0812">Transmembrane</keyword>
<dbReference type="PANTHER" id="PTHR10766">
    <property type="entry name" value="TRANSMEMBRANE 9 SUPERFAMILY PROTEIN"/>
    <property type="match status" value="1"/>
</dbReference>
<feature type="transmembrane region" description="Helical" evidence="9">
    <location>
        <begin position="337"/>
        <end position="359"/>
    </location>
</feature>